<comment type="caution">
    <text evidence="6">The sequence shown here is derived from an EMBL/GenBank/DDBJ whole genome shotgun (WGS) entry which is preliminary data.</text>
</comment>
<keyword evidence="4" id="KW-0411">Iron-sulfur</keyword>
<dbReference type="GO" id="GO:0020037">
    <property type="term" value="F:heme binding"/>
    <property type="evidence" value="ECO:0007669"/>
    <property type="project" value="InterPro"/>
</dbReference>
<dbReference type="Gene3D" id="3.30.70.2500">
    <property type="match status" value="1"/>
</dbReference>
<dbReference type="GO" id="GO:0009337">
    <property type="term" value="C:sulfite reductase complex (NADPH)"/>
    <property type="evidence" value="ECO:0007669"/>
    <property type="project" value="TreeGrafter"/>
</dbReference>
<evidence type="ECO:0000256" key="4">
    <source>
        <dbReference type="ARBA" id="ARBA00023014"/>
    </source>
</evidence>
<dbReference type="InterPro" id="IPR006067">
    <property type="entry name" value="NO2/SO3_Rdtase_4Fe4S_dom"/>
</dbReference>
<dbReference type="EMBL" id="DTKJ01000039">
    <property type="protein sequence ID" value="HGZ11552.1"/>
    <property type="molecule type" value="Genomic_DNA"/>
</dbReference>
<dbReference type="Pfam" id="PF03460">
    <property type="entry name" value="NIR_SIR_ferr"/>
    <property type="match status" value="1"/>
</dbReference>
<dbReference type="PANTHER" id="PTHR11493:SF54">
    <property type="entry name" value="ANAEROBIC SULFITE REDUCTASE SUBUNIT C"/>
    <property type="match status" value="1"/>
</dbReference>
<dbReference type="AlphaFoldDB" id="A0A7C5AM81"/>
<gene>
    <name evidence="6" type="primary">dsrA</name>
    <name evidence="6" type="ORF">ENW48_04995</name>
</gene>
<dbReference type="GO" id="GO:0046872">
    <property type="term" value="F:metal ion binding"/>
    <property type="evidence" value="ECO:0007669"/>
    <property type="project" value="UniProtKB-KW"/>
</dbReference>
<evidence type="ECO:0000259" key="5">
    <source>
        <dbReference type="PROSITE" id="PS51379"/>
    </source>
</evidence>
<name>A0A7C5AM81_9BACT</name>
<dbReference type="InterPro" id="IPR045854">
    <property type="entry name" value="NO2/SO3_Rdtase_4Fe4S_sf"/>
</dbReference>
<proteinExistence type="predicted"/>
<dbReference type="PROSITE" id="PS51379">
    <property type="entry name" value="4FE4S_FER_2"/>
    <property type="match status" value="1"/>
</dbReference>
<dbReference type="GO" id="GO:0016002">
    <property type="term" value="F:sulfite reductase activity"/>
    <property type="evidence" value="ECO:0007669"/>
    <property type="project" value="TreeGrafter"/>
</dbReference>
<evidence type="ECO:0000256" key="3">
    <source>
        <dbReference type="ARBA" id="ARBA00023004"/>
    </source>
</evidence>
<keyword evidence="6" id="KW-0560">Oxidoreductase</keyword>
<dbReference type="GO" id="GO:0018551">
    <property type="term" value="F:dissimilatory sulfite reductase (NADH) activity"/>
    <property type="evidence" value="ECO:0007669"/>
    <property type="project" value="InterPro"/>
</dbReference>
<organism evidence="6">
    <name type="scientific">Desulfobacca acetoxidans</name>
    <dbReference type="NCBI Taxonomy" id="60893"/>
    <lineage>
        <taxon>Bacteria</taxon>
        <taxon>Pseudomonadati</taxon>
        <taxon>Thermodesulfobacteriota</taxon>
        <taxon>Desulfobaccia</taxon>
        <taxon>Desulfobaccales</taxon>
        <taxon>Desulfobaccaceae</taxon>
        <taxon>Desulfobacca</taxon>
    </lineage>
</organism>
<keyword evidence="2" id="KW-0479">Metal-binding</keyword>
<dbReference type="PANTHER" id="PTHR11493">
    <property type="entry name" value="SULFITE REDUCTASE [NADPH] SUBUNIT BETA-RELATED"/>
    <property type="match status" value="1"/>
</dbReference>
<keyword evidence="1" id="KW-0004">4Fe-4S</keyword>
<dbReference type="InterPro" id="IPR017896">
    <property type="entry name" value="4Fe4S_Fe-S-bd"/>
</dbReference>
<dbReference type="Pfam" id="PF01077">
    <property type="entry name" value="NIR_SIR"/>
    <property type="match status" value="1"/>
</dbReference>
<dbReference type="NCBIfam" id="TIGR02064">
    <property type="entry name" value="dsrA"/>
    <property type="match status" value="1"/>
</dbReference>
<dbReference type="Gene3D" id="3.30.70.20">
    <property type="match status" value="1"/>
</dbReference>
<dbReference type="GO" id="GO:0050311">
    <property type="term" value="F:sulfite reductase (ferredoxin) activity"/>
    <property type="evidence" value="ECO:0007669"/>
    <property type="project" value="TreeGrafter"/>
</dbReference>
<dbReference type="GO" id="GO:0051539">
    <property type="term" value="F:4 iron, 4 sulfur cluster binding"/>
    <property type="evidence" value="ECO:0007669"/>
    <property type="project" value="UniProtKB-KW"/>
</dbReference>
<dbReference type="InterPro" id="IPR036136">
    <property type="entry name" value="Nit/Sulf_reduc_fer-like_dom_sf"/>
</dbReference>
<dbReference type="InterPro" id="IPR045169">
    <property type="entry name" value="NO2/SO3_Rdtase_4Fe4S_prot"/>
</dbReference>
<dbReference type="Gene3D" id="3.30.413.10">
    <property type="entry name" value="Sulfite Reductase Hemoprotein, domain 1"/>
    <property type="match status" value="1"/>
</dbReference>
<dbReference type="Gene3D" id="6.10.140.1420">
    <property type="match status" value="1"/>
</dbReference>
<evidence type="ECO:0000313" key="6">
    <source>
        <dbReference type="EMBL" id="HGZ11552.1"/>
    </source>
</evidence>
<reference evidence="6" key="1">
    <citation type="journal article" date="2020" name="mSystems">
        <title>Genome- and Community-Level Interaction Insights into Carbon Utilization and Element Cycling Functions of Hydrothermarchaeota in Hydrothermal Sediment.</title>
        <authorList>
            <person name="Zhou Z."/>
            <person name="Liu Y."/>
            <person name="Xu W."/>
            <person name="Pan J."/>
            <person name="Luo Z.H."/>
            <person name="Li M."/>
        </authorList>
    </citation>
    <scope>NUCLEOTIDE SEQUENCE [LARGE SCALE GENOMIC DNA]</scope>
    <source>
        <strain evidence="6">SpSt-853</strain>
    </source>
</reference>
<evidence type="ECO:0000256" key="2">
    <source>
        <dbReference type="ARBA" id="ARBA00022723"/>
    </source>
</evidence>
<feature type="domain" description="4Fe-4S ferredoxin-type" evidence="5">
    <location>
        <begin position="275"/>
        <end position="303"/>
    </location>
</feature>
<dbReference type="SUPFAM" id="SSF56014">
    <property type="entry name" value="Nitrite and sulphite reductase 4Fe-4S domain-like"/>
    <property type="match status" value="1"/>
</dbReference>
<dbReference type="InterPro" id="IPR011806">
    <property type="entry name" value="DsrA"/>
</dbReference>
<evidence type="ECO:0000256" key="1">
    <source>
        <dbReference type="ARBA" id="ARBA00022485"/>
    </source>
</evidence>
<dbReference type="InterPro" id="IPR005117">
    <property type="entry name" value="NiRdtase/SiRdtase_haem-b_fer"/>
</dbReference>
<protein>
    <submittedName>
        <fullName evidence="6">Dissimilatory-type sulfite reductase subunit alpha</fullName>
        <ecNumber evidence="6">1.8.99.5</ecNumber>
    </submittedName>
</protein>
<dbReference type="EC" id="1.8.99.5" evidence="6"/>
<dbReference type="GO" id="GO:0000103">
    <property type="term" value="P:sulfate assimilation"/>
    <property type="evidence" value="ECO:0007669"/>
    <property type="project" value="TreeGrafter"/>
</dbReference>
<accession>A0A7C5AM81</accession>
<dbReference type="SUPFAM" id="SSF54862">
    <property type="entry name" value="4Fe-4S ferredoxins"/>
    <property type="match status" value="1"/>
</dbReference>
<dbReference type="SUPFAM" id="SSF55124">
    <property type="entry name" value="Nitrite/Sulfite reductase N-terminal domain-like"/>
    <property type="match status" value="1"/>
</dbReference>
<keyword evidence="3" id="KW-0408">Iron</keyword>
<sequence>MHKTPLLDQLESGPWPSFVKDLKRVAARKPQTADLLGVLERSYKDKITHWKHGGIVGVLGYGSGIIGRYTDLPEEFPGCEHFHTIRVNHPSGWFYTTKALRELCDIWDEHGSSILNMHGSTGDIIFLGTRTEELEPTFAKLTEKGWDLGGSGSAFRSPSCCLGPARCEWAMYDTLEACYELTQHMQFDLHRPSYPYKLKLKCSGCPNDCVAAVARADCSVIGVWKDDIRIDQAAVQAYAAGEIKPRGGATPYDKLDIQADIVDLCPTGCMSWDGKKLTIDNKNCNHCMHCINLMPQALRPGTERGAAFLLGSHAPILEGAQMSWVIIPFMEMEAPFDNLKEVIEGIAEWWSEHGKNRERVGELIMRLGMRSLLEALNLPPAPQQVRIPRANPFFFWQQSDFEAEAKGRKYYTREGFDVD</sequence>